<dbReference type="PATRIC" id="fig|1227457.3.peg.3608"/>
<dbReference type="Gene3D" id="3.40.50.2000">
    <property type="entry name" value="Glycogen Phosphorylase B"/>
    <property type="match status" value="2"/>
</dbReference>
<protein>
    <submittedName>
        <fullName evidence="1">Group 1 glycosyl transferase</fullName>
    </submittedName>
</protein>
<dbReference type="PANTHER" id="PTHR12526:SF637">
    <property type="entry name" value="GLYCOSYLTRANSFERASE EPSF-RELATED"/>
    <property type="match status" value="1"/>
</dbReference>
<reference evidence="1 2" key="1">
    <citation type="journal article" date="2014" name="PLoS Genet.">
        <title>Phylogenetically driven sequencing of extremely halophilic archaea reveals strategies for static and dynamic osmo-response.</title>
        <authorList>
            <person name="Becker E.A."/>
            <person name="Seitzer P.M."/>
            <person name="Tritt A."/>
            <person name="Larsen D."/>
            <person name="Krusor M."/>
            <person name="Yao A.I."/>
            <person name="Wu D."/>
            <person name="Madern D."/>
            <person name="Eisen J.A."/>
            <person name="Darling A.E."/>
            <person name="Facciotti M.T."/>
        </authorList>
    </citation>
    <scope>NUCLEOTIDE SEQUENCE [LARGE SCALE GENOMIC DNA]</scope>
    <source>
        <strain evidence="1 2">JCM 13552</strain>
    </source>
</reference>
<dbReference type="OrthoDB" id="132546at2157"/>
<proteinExistence type="predicted"/>
<name>M0MUZ5_9EURY</name>
<evidence type="ECO:0000313" key="1">
    <source>
        <dbReference type="EMBL" id="EMA49547.1"/>
    </source>
</evidence>
<sequence length="341" mass="37545">MSADETTSERDDLRVLWLTPDKPADISVGRRRIADQLEASGFDVTLRGTTPRTVLQSLREHDRYDAVLGTTRSGAFAGALLKLLGTPLVVDHIDPIRQFADTHGRPLSLAVRAAENAAFRLADHTLYVYDEERERVSRYARETTKTDLGVSYERFANPDPDIVGAARDRLHAAGVDADEQLAIYVGGLEPIYHVEELLAAMDRLDDWTLVVLGTGSLASAVERVAGEHENVVFLGTVPHESIPGYLHAADVGVSLVDDPHTLKVLEYAAAGLSVVQARGRAEARFGEYAAFCEPRPPDIAAAIERAGEREDDEAFREYASRFDYERVANTYREVLTDVLGE</sequence>
<dbReference type="EMBL" id="AOMF01000174">
    <property type="protein sequence ID" value="EMA49547.1"/>
    <property type="molecule type" value="Genomic_DNA"/>
</dbReference>
<dbReference type="AlphaFoldDB" id="M0MUZ5"/>
<dbReference type="STRING" id="1227457.C451_18463"/>
<dbReference type="Pfam" id="PF13692">
    <property type="entry name" value="Glyco_trans_1_4"/>
    <property type="match status" value="1"/>
</dbReference>
<dbReference type="PANTHER" id="PTHR12526">
    <property type="entry name" value="GLYCOSYLTRANSFERASE"/>
    <property type="match status" value="1"/>
</dbReference>
<dbReference type="SUPFAM" id="SSF53756">
    <property type="entry name" value="UDP-Glycosyltransferase/glycogen phosphorylase"/>
    <property type="match status" value="1"/>
</dbReference>
<gene>
    <name evidence="1" type="ORF">C451_18463</name>
</gene>
<keyword evidence="2" id="KW-1185">Reference proteome</keyword>
<dbReference type="RefSeq" id="WP_007742829.1">
    <property type="nucleotide sequence ID" value="NZ_AOMF01000174.1"/>
</dbReference>
<dbReference type="Proteomes" id="UP000011680">
    <property type="component" value="Unassembled WGS sequence"/>
</dbReference>
<comment type="caution">
    <text evidence="1">The sequence shown here is derived from an EMBL/GenBank/DDBJ whole genome shotgun (WGS) entry which is preliminary data.</text>
</comment>
<keyword evidence="1" id="KW-0808">Transferase</keyword>
<accession>M0MUZ5</accession>
<dbReference type="eggNOG" id="arCOG01403">
    <property type="taxonomic scope" value="Archaea"/>
</dbReference>
<dbReference type="GO" id="GO:0016740">
    <property type="term" value="F:transferase activity"/>
    <property type="evidence" value="ECO:0007669"/>
    <property type="project" value="UniProtKB-KW"/>
</dbReference>
<organism evidence="1 2">
    <name type="scientific">Halococcus thailandensis JCM 13552</name>
    <dbReference type="NCBI Taxonomy" id="1227457"/>
    <lineage>
        <taxon>Archaea</taxon>
        <taxon>Methanobacteriati</taxon>
        <taxon>Methanobacteriota</taxon>
        <taxon>Stenosarchaea group</taxon>
        <taxon>Halobacteria</taxon>
        <taxon>Halobacteriales</taxon>
        <taxon>Halococcaceae</taxon>
        <taxon>Halococcus</taxon>
    </lineage>
</organism>
<evidence type="ECO:0000313" key="2">
    <source>
        <dbReference type="Proteomes" id="UP000011680"/>
    </source>
</evidence>